<reference evidence="1" key="1">
    <citation type="submission" date="2018-11" db="EMBL/GenBank/DDBJ databases">
        <authorList>
            <person name="Onetto C."/>
        </authorList>
    </citation>
    <scope>NUCLEOTIDE SEQUENCE [LARGE SCALE GENOMIC DNA]</scope>
</reference>
<sequence>MRPFLGLAPDGWERAARELVFAGGVSPREVGEMTVAELSWWHQQLAAWANAGRS</sequence>
<organism evidence="1 2">
    <name type="scientific">Candidatus Defluviicoccus seviourii</name>
    <dbReference type="NCBI Taxonomy" id="2565273"/>
    <lineage>
        <taxon>Bacteria</taxon>
        <taxon>Pseudomonadati</taxon>
        <taxon>Pseudomonadota</taxon>
        <taxon>Alphaproteobacteria</taxon>
        <taxon>Rhodospirillales</taxon>
        <taxon>Rhodospirillaceae</taxon>
        <taxon>Defluviicoccus</taxon>
    </lineage>
</organism>
<protein>
    <submittedName>
        <fullName evidence="1">Uncharacterized protein</fullName>
    </submittedName>
</protein>
<name>A0A564WHD2_9PROT</name>
<evidence type="ECO:0000313" key="2">
    <source>
        <dbReference type="Proteomes" id="UP000326641"/>
    </source>
</evidence>
<dbReference type="Proteomes" id="UP000326641">
    <property type="component" value="Unassembled WGS sequence"/>
</dbReference>
<comment type="caution">
    <text evidence="1">The sequence shown here is derived from an EMBL/GenBank/DDBJ whole genome shotgun (WGS) entry which is preliminary data.</text>
</comment>
<keyword evidence="2" id="KW-1185">Reference proteome</keyword>
<gene>
    <name evidence="1" type="ORF">DF3PA_80012</name>
</gene>
<evidence type="ECO:0000313" key="1">
    <source>
        <dbReference type="EMBL" id="VUX47852.1"/>
    </source>
</evidence>
<dbReference type="EMBL" id="UXAT02000053">
    <property type="protein sequence ID" value="VUX47852.1"/>
    <property type="molecule type" value="Genomic_DNA"/>
</dbReference>
<proteinExistence type="predicted"/>
<dbReference type="AlphaFoldDB" id="A0A564WHD2"/>
<accession>A0A564WHD2</accession>